<gene>
    <name evidence="1" type="ORF">BST85_06395</name>
</gene>
<evidence type="ECO:0008006" key="3">
    <source>
        <dbReference type="Google" id="ProtNLM"/>
    </source>
</evidence>
<reference evidence="1 2" key="1">
    <citation type="submission" date="2016-11" db="EMBL/GenBank/DDBJ databases">
        <title>Trade-off between light-utilization and light-protection in marine flavobacteria.</title>
        <authorList>
            <person name="Kumagai Y."/>
        </authorList>
    </citation>
    <scope>NUCLEOTIDE SEQUENCE [LARGE SCALE GENOMIC DNA]</scope>
    <source>
        <strain evidence="1 2">NBRC 107741</strain>
    </source>
</reference>
<proteinExistence type="predicted"/>
<name>A0A2S7KPL3_9FLAO</name>
<organism evidence="1 2">
    <name type="scientific">Aureitalea marina</name>
    <dbReference type="NCBI Taxonomy" id="930804"/>
    <lineage>
        <taxon>Bacteria</taxon>
        <taxon>Pseudomonadati</taxon>
        <taxon>Bacteroidota</taxon>
        <taxon>Flavobacteriia</taxon>
        <taxon>Flavobacteriales</taxon>
        <taxon>Flavobacteriaceae</taxon>
        <taxon>Aureitalea</taxon>
    </lineage>
</organism>
<dbReference type="Proteomes" id="UP000239800">
    <property type="component" value="Unassembled WGS sequence"/>
</dbReference>
<accession>A0A2S7KPL3</accession>
<keyword evidence="2" id="KW-1185">Reference proteome</keyword>
<evidence type="ECO:0000313" key="1">
    <source>
        <dbReference type="EMBL" id="PQB04569.1"/>
    </source>
</evidence>
<comment type="caution">
    <text evidence="1">The sequence shown here is derived from an EMBL/GenBank/DDBJ whole genome shotgun (WGS) entry which is preliminary data.</text>
</comment>
<dbReference type="OrthoDB" id="979487at2"/>
<evidence type="ECO:0000313" key="2">
    <source>
        <dbReference type="Proteomes" id="UP000239800"/>
    </source>
</evidence>
<dbReference type="InterPro" id="IPR016024">
    <property type="entry name" value="ARM-type_fold"/>
</dbReference>
<dbReference type="SUPFAM" id="SSF48371">
    <property type="entry name" value="ARM repeat"/>
    <property type="match status" value="1"/>
</dbReference>
<sequence length="183" mass="21315">MTLAEVLDYRTAHRENRMKAAQWVLANPDCFEDLLNYSLQHGEKIAIKASWVLEFVFLERPELLYPQIDTFCSQIGGATRESAIRPFAHISEVLCVNYYKKFDPKLRSVLNDTHKQQLVECCFDWMIGDHKVACQARAMLCLYYLGNEQEWVHPELVQILKERIHHGSAGYKNRAQKILDKLS</sequence>
<dbReference type="AlphaFoldDB" id="A0A2S7KPL3"/>
<dbReference type="RefSeq" id="WP_104812495.1">
    <property type="nucleotide sequence ID" value="NZ_MQUB01000001.1"/>
</dbReference>
<dbReference type="EMBL" id="MQUB01000001">
    <property type="protein sequence ID" value="PQB04569.1"/>
    <property type="molecule type" value="Genomic_DNA"/>
</dbReference>
<protein>
    <recommendedName>
        <fullName evidence="3">Adenylosuccinate lyase</fullName>
    </recommendedName>
</protein>